<evidence type="ECO:0000256" key="1">
    <source>
        <dbReference type="ARBA" id="ARBA00008553"/>
    </source>
</evidence>
<dbReference type="Pfam" id="PF00281">
    <property type="entry name" value="Ribosomal_L5"/>
    <property type="match status" value="1"/>
</dbReference>
<dbReference type="FunFam" id="3.30.1440.10:FF:000001">
    <property type="entry name" value="50S ribosomal protein L5"/>
    <property type="match status" value="1"/>
</dbReference>
<evidence type="ECO:0000259" key="7">
    <source>
        <dbReference type="Pfam" id="PF00281"/>
    </source>
</evidence>
<organism evidence="9 10">
    <name type="scientific">candidate division CPR3 bacterium 4484_211</name>
    <dbReference type="NCBI Taxonomy" id="1968527"/>
    <lineage>
        <taxon>Bacteria</taxon>
        <taxon>Bacteria division CPR3</taxon>
    </lineage>
</organism>
<evidence type="ECO:0000313" key="10">
    <source>
        <dbReference type="Proteomes" id="UP000192520"/>
    </source>
</evidence>
<dbReference type="NCBIfam" id="NF000585">
    <property type="entry name" value="PRK00010.1"/>
    <property type="match status" value="1"/>
</dbReference>
<dbReference type="GO" id="GO:1990904">
    <property type="term" value="C:ribonucleoprotein complex"/>
    <property type="evidence" value="ECO:0007669"/>
    <property type="project" value="UniProtKB-KW"/>
</dbReference>
<dbReference type="SUPFAM" id="SSF55282">
    <property type="entry name" value="RL5-like"/>
    <property type="match status" value="1"/>
</dbReference>
<comment type="subunit">
    <text evidence="5">Part of the 50S ribosomal subunit; part of the 5S rRNA/L5/L18/L25 subcomplex. Contacts the 5S rRNA and the P site tRNA. Forms a bridge to the 30S subunit in the 70S ribosome.</text>
</comment>
<comment type="similarity">
    <text evidence="1 5 6">Belongs to the universal ribosomal protein uL5 family.</text>
</comment>
<comment type="caution">
    <text evidence="9">The sequence shown here is derived from an EMBL/GenBank/DDBJ whole genome shotgun (WGS) entry which is preliminary data.</text>
</comment>
<dbReference type="GO" id="GO:0005840">
    <property type="term" value="C:ribosome"/>
    <property type="evidence" value="ECO:0007669"/>
    <property type="project" value="UniProtKB-KW"/>
</dbReference>
<dbReference type="HAMAP" id="MF_01333_B">
    <property type="entry name" value="Ribosomal_uL5_B"/>
    <property type="match status" value="1"/>
</dbReference>
<keyword evidence="5" id="KW-0699">rRNA-binding</keyword>
<dbReference type="GO" id="GO:0019843">
    <property type="term" value="F:rRNA binding"/>
    <property type="evidence" value="ECO:0007669"/>
    <property type="project" value="UniProtKB-UniRule"/>
</dbReference>
<evidence type="ECO:0000256" key="5">
    <source>
        <dbReference type="HAMAP-Rule" id="MF_01333"/>
    </source>
</evidence>
<dbReference type="AlphaFoldDB" id="A0A1W9NZF9"/>
<protein>
    <recommendedName>
        <fullName evidence="4 5">Large ribosomal subunit protein uL5</fullName>
    </recommendedName>
</protein>
<dbReference type="InterPro" id="IPR022803">
    <property type="entry name" value="Ribosomal_uL5_dom_sf"/>
</dbReference>
<keyword evidence="5" id="KW-0694">RNA-binding</keyword>
<dbReference type="GO" id="GO:0006412">
    <property type="term" value="P:translation"/>
    <property type="evidence" value="ECO:0007669"/>
    <property type="project" value="UniProtKB-UniRule"/>
</dbReference>
<feature type="domain" description="Large ribosomal subunit protein uL5 C-terminal" evidence="8">
    <location>
        <begin position="84"/>
        <end position="176"/>
    </location>
</feature>
<evidence type="ECO:0000256" key="6">
    <source>
        <dbReference type="RuleBase" id="RU003930"/>
    </source>
</evidence>
<dbReference type="GO" id="GO:0000049">
    <property type="term" value="F:tRNA binding"/>
    <property type="evidence" value="ECO:0007669"/>
    <property type="project" value="UniProtKB-UniRule"/>
</dbReference>
<dbReference type="InterPro" id="IPR020930">
    <property type="entry name" value="Ribosomal_uL5_bac-type"/>
</dbReference>
<keyword evidence="2 5" id="KW-0689">Ribosomal protein</keyword>
<proteinExistence type="inferred from homology"/>
<evidence type="ECO:0000313" key="9">
    <source>
        <dbReference type="EMBL" id="OQX51479.1"/>
    </source>
</evidence>
<dbReference type="Proteomes" id="UP000192520">
    <property type="component" value="Unassembled WGS sequence"/>
</dbReference>
<keyword evidence="3 5" id="KW-0687">Ribonucleoprotein</keyword>
<comment type="function">
    <text evidence="5">This is 1 of the proteins that bind and probably mediate the attachment of the 5S RNA into the large ribosomal subunit, where it forms part of the central protuberance. In the 70S ribosome it contacts protein S13 of the 30S subunit (bridge B1b), connecting the 2 subunits; this bridge is implicated in subunit movement. Contacts the P site tRNA; the 5S rRNA and some of its associated proteins might help stabilize positioning of ribosome-bound tRNAs.</text>
</comment>
<feature type="domain" description="Large ribosomal subunit protein uL5 N-terminal" evidence="7">
    <location>
        <begin position="24"/>
        <end position="80"/>
    </location>
</feature>
<dbReference type="Pfam" id="PF00673">
    <property type="entry name" value="Ribosomal_L5_C"/>
    <property type="match status" value="1"/>
</dbReference>
<reference evidence="10" key="1">
    <citation type="submission" date="2017-03" db="EMBL/GenBank/DDBJ databases">
        <title>Novel pathways for hydrocarbon cycling and metabolic interdependencies in hydrothermal sediment communities.</title>
        <authorList>
            <person name="Dombrowski N."/>
            <person name="Seitz K."/>
            <person name="Teske A."/>
            <person name="Baker B."/>
        </authorList>
    </citation>
    <scope>NUCLEOTIDE SEQUENCE [LARGE SCALE GENOMIC DNA]</scope>
</reference>
<gene>
    <name evidence="5" type="primary">rplE</name>
    <name evidence="9" type="ORF">B5M47_00565</name>
</gene>
<evidence type="ECO:0000256" key="3">
    <source>
        <dbReference type="ARBA" id="ARBA00023274"/>
    </source>
</evidence>
<evidence type="ECO:0000259" key="8">
    <source>
        <dbReference type="Pfam" id="PF00673"/>
    </source>
</evidence>
<dbReference type="EMBL" id="MZGJ01000003">
    <property type="protein sequence ID" value="OQX51479.1"/>
    <property type="molecule type" value="Genomic_DNA"/>
</dbReference>
<dbReference type="PANTHER" id="PTHR11994">
    <property type="entry name" value="60S RIBOSOMAL PROTEIN L11-RELATED"/>
    <property type="match status" value="1"/>
</dbReference>
<dbReference type="GO" id="GO:0003735">
    <property type="term" value="F:structural constituent of ribosome"/>
    <property type="evidence" value="ECO:0007669"/>
    <property type="project" value="InterPro"/>
</dbReference>
<name>A0A1W9NZF9_UNCC3</name>
<dbReference type="InterPro" id="IPR020929">
    <property type="entry name" value="Ribosomal_uL5_CS"/>
</dbReference>
<sequence>MSRLKDLYQKKILPSLQKDLGYSNPFQVPRLKKVVLNMGVGRAVKDKKSLDQAMEDLKLISGQWPAVTKAKKAISGFSLRKGMPIGCRVTLRRERMYEFVDKLFNIVLPRTRDFNGLDMKGFDGSGNYSLGLEEQVAFPEVDPNKVSGLRGLQITIVTTAKNNQEAEKLLRALGCPLKSAGK</sequence>
<accession>A0A1W9NZF9</accession>
<dbReference type="PROSITE" id="PS00358">
    <property type="entry name" value="RIBOSOMAL_L5"/>
    <property type="match status" value="1"/>
</dbReference>
<evidence type="ECO:0000256" key="4">
    <source>
        <dbReference type="ARBA" id="ARBA00035245"/>
    </source>
</evidence>
<dbReference type="PIRSF" id="PIRSF002161">
    <property type="entry name" value="Ribosomal_L5"/>
    <property type="match status" value="1"/>
</dbReference>
<dbReference type="STRING" id="1968527.B5M47_00565"/>
<dbReference type="InterPro" id="IPR031309">
    <property type="entry name" value="Ribosomal_uL5_C"/>
</dbReference>
<dbReference type="InterPro" id="IPR031310">
    <property type="entry name" value="Ribosomal_uL5_N"/>
</dbReference>
<keyword evidence="5" id="KW-0820">tRNA-binding</keyword>
<evidence type="ECO:0000256" key="2">
    <source>
        <dbReference type="ARBA" id="ARBA00022980"/>
    </source>
</evidence>
<dbReference type="Gene3D" id="3.30.1440.10">
    <property type="match status" value="1"/>
</dbReference>
<dbReference type="InterPro" id="IPR002132">
    <property type="entry name" value="Ribosomal_uL5"/>
</dbReference>